<name>A0A3E1KB89_9GAMM</name>
<dbReference type="OrthoDB" id="7066996at2"/>
<evidence type="ECO:0000313" key="2">
    <source>
        <dbReference type="EMBL" id="RFF31740.1"/>
    </source>
</evidence>
<dbReference type="RefSeq" id="WP_116649752.1">
    <property type="nucleotide sequence ID" value="NZ_QUZK01000016.1"/>
</dbReference>
<gene>
    <name evidence="2" type="ORF">DZC52_03585</name>
</gene>
<dbReference type="InterPro" id="IPR006626">
    <property type="entry name" value="PbH1"/>
</dbReference>
<feature type="signal peptide" evidence="1">
    <location>
        <begin position="1"/>
        <end position="19"/>
    </location>
</feature>
<evidence type="ECO:0000313" key="3">
    <source>
        <dbReference type="Proteomes" id="UP000260351"/>
    </source>
</evidence>
<keyword evidence="1" id="KW-0732">Signal</keyword>
<comment type="caution">
    <text evidence="2">The sequence shown here is derived from an EMBL/GenBank/DDBJ whole genome shotgun (WGS) entry which is preliminary data.</text>
</comment>
<dbReference type="SMART" id="SM00710">
    <property type="entry name" value="PbH1"/>
    <property type="match status" value="4"/>
</dbReference>
<accession>A0A3E1KB89</accession>
<dbReference type="InterPro" id="IPR012334">
    <property type="entry name" value="Pectin_lyas_fold"/>
</dbReference>
<reference evidence="2 3" key="1">
    <citation type="submission" date="2018-08" db="EMBL/GenBank/DDBJ databases">
        <title>Wenzhouxiangella salilacus sp. nov., a novel bacterium isolated from a saline lake in Xinjiang Province, China.</title>
        <authorList>
            <person name="Han S."/>
        </authorList>
    </citation>
    <scope>NUCLEOTIDE SEQUENCE [LARGE SCALE GENOMIC DNA]</scope>
    <source>
        <strain evidence="2 3">XDB06</strain>
    </source>
</reference>
<feature type="chain" id="PRO_5017597041" description="Right-handed parallel beta-helix repeat-containing protein" evidence="1">
    <location>
        <begin position="20"/>
        <end position="571"/>
    </location>
</feature>
<dbReference type="Gene3D" id="2.160.20.10">
    <property type="entry name" value="Single-stranded right-handed beta-helix, Pectin lyase-like"/>
    <property type="match status" value="1"/>
</dbReference>
<dbReference type="PANTHER" id="PTHR11319">
    <property type="entry name" value="G PROTEIN-COUPLED RECEPTOR-RELATED"/>
    <property type="match status" value="1"/>
</dbReference>
<protein>
    <recommendedName>
        <fullName evidence="4">Right-handed parallel beta-helix repeat-containing protein</fullName>
    </recommendedName>
</protein>
<evidence type="ECO:0000256" key="1">
    <source>
        <dbReference type="SAM" id="SignalP"/>
    </source>
</evidence>
<keyword evidence="3" id="KW-1185">Reference proteome</keyword>
<evidence type="ECO:0008006" key="4">
    <source>
        <dbReference type="Google" id="ProtNLM"/>
    </source>
</evidence>
<sequence>MIRYAFFLLCIALTQPLSAAVALITVGGTGDCDFSSIQDAVDAVPLNVPEGDLYVIRVARSGTYNGVSVEAFEKAFLMEGGYAECSSALPDTNNNTVIDGGGANTQVIDVRNTIERKRVTLANLTIQNASGLTASGLYVSGTDVNLRNVTIQNVTGAIRGAGVRVEGDSLGATLILGENVAVIDNAVSQEGGGIYCGDGARLEIYSATGISNNTASQGGGIYANGCSGFINSGATGLAGLFYNVGYNTATFGGGGIYLDSTQGPTDIVIGEGLTGLDPRPLIIENEASVQGGGIMAVGADTRLTVRNALVGFNVSGSLGGGIQVRNGAEVIVEGTRPRCAGAQACSAIEANEAPLGGAFSVGTATLSVERTRVLDNIATSQGSVLFLQSQDATARFENALVVGNDGASVFYQSDPSSSPPLDTSLEVLASTIVDNPNATRVFELNSLGEAFIGRSIVQAPGGVPVADFDASNEPTVECGFIHEAASVNEDVATAVSTTPGFIDPGAGDYRLDIADLAGAVDRCPANPIYAPLDLLGEERPYDTPLPDVAGPFDPGAFEGNDRLFRDAFDAH</sequence>
<dbReference type="EMBL" id="QUZK01000016">
    <property type="protein sequence ID" value="RFF31740.1"/>
    <property type="molecule type" value="Genomic_DNA"/>
</dbReference>
<dbReference type="PANTHER" id="PTHR11319:SF35">
    <property type="entry name" value="OUTER MEMBRANE PROTEIN PMPC-RELATED"/>
    <property type="match status" value="1"/>
</dbReference>
<dbReference type="SUPFAM" id="SSF51126">
    <property type="entry name" value="Pectin lyase-like"/>
    <property type="match status" value="1"/>
</dbReference>
<organism evidence="2 3">
    <name type="scientific">Wenzhouxiangella sediminis</name>
    <dbReference type="NCBI Taxonomy" id="1792836"/>
    <lineage>
        <taxon>Bacteria</taxon>
        <taxon>Pseudomonadati</taxon>
        <taxon>Pseudomonadota</taxon>
        <taxon>Gammaproteobacteria</taxon>
        <taxon>Chromatiales</taxon>
        <taxon>Wenzhouxiangellaceae</taxon>
        <taxon>Wenzhouxiangella</taxon>
    </lineage>
</organism>
<proteinExistence type="predicted"/>
<dbReference type="Proteomes" id="UP000260351">
    <property type="component" value="Unassembled WGS sequence"/>
</dbReference>
<dbReference type="InterPro" id="IPR011050">
    <property type="entry name" value="Pectin_lyase_fold/virulence"/>
</dbReference>
<dbReference type="AlphaFoldDB" id="A0A3E1KB89"/>